<dbReference type="Pfam" id="PF09922">
    <property type="entry name" value="LiaF-like_C"/>
    <property type="match status" value="1"/>
</dbReference>
<keyword evidence="1" id="KW-0812">Transmembrane</keyword>
<dbReference type="EMBL" id="CP043451">
    <property type="protein sequence ID" value="QEM02106.1"/>
    <property type="molecule type" value="Genomic_DNA"/>
</dbReference>
<dbReference type="EMBL" id="CP071880">
    <property type="protein sequence ID" value="QTE49161.1"/>
    <property type="molecule type" value="Genomic_DNA"/>
</dbReference>
<dbReference type="Proteomes" id="UP000663940">
    <property type="component" value="Chromosome"/>
</dbReference>
<name>A0AAE6MG27_9SPHI</name>
<evidence type="ECO:0000259" key="2">
    <source>
        <dbReference type="Pfam" id="PF09922"/>
    </source>
</evidence>
<feature type="transmembrane region" description="Helical" evidence="1">
    <location>
        <begin position="12"/>
        <end position="31"/>
    </location>
</feature>
<evidence type="ECO:0000256" key="1">
    <source>
        <dbReference type="SAM" id="Phobius"/>
    </source>
</evidence>
<dbReference type="InterPro" id="IPR024425">
    <property type="entry name" value="LiaF-like_C"/>
</dbReference>
<evidence type="ECO:0000313" key="4">
    <source>
        <dbReference type="EMBL" id="QEM02106.1"/>
    </source>
</evidence>
<sequence length="284" mass="31880">MNNDIEHPKDPNKGKSVAGIILLAVGGILLLQQFRIFFIPAHLSLWPLWLIFWGIYVGAKHNYKKASWVLLVALGTVFLITQNINNSDRIVGPLAVIGFGMWLILRRNKHFDPQQWKNDFKGEKWANWDKKEPFQFEKAETVDYTVKEEGSEIPPVDPYAQKQQQYNTKYSGDDYIDTVSIFGGVNKTILSKQFRGGDIVNIFGGAELDFTQADINGRIIIDITQIFGGTKIIVPSNWQVVSDLAAVFASVDDKRIRSTASVGSEKVLVLKGVSIFAGVDIRSY</sequence>
<dbReference type="AlphaFoldDB" id="A0AAE6MG27"/>
<gene>
    <name evidence="4" type="ORF">DIU31_000695</name>
    <name evidence="5" type="ORF">J3L21_27070</name>
</gene>
<feature type="domain" description="LiaF transmembrane" evidence="3">
    <location>
        <begin position="18"/>
        <end position="110"/>
    </location>
</feature>
<feature type="transmembrane region" description="Helical" evidence="1">
    <location>
        <begin position="66"/>
        <end position="84"/>
    </location>
</feature>
<keyword evidence="1" id="KW-0472">Membrane</keyword>
<reference evidence="4 6" key="1">
    <citation type="submission" date="2019-08" db="EMBL/GenBank/DDBJ databases">
        <title>Comparative genome analysis confer to the adaptation heavy metal polluted environment.</title>
        <authorList>
            <person name="Li Y."/>
        </authorList>
    </citation>
    <scope>NUCLEOTIDE SEQUENCE [LARGE SCALE GENOMIC DNA]</scope>
    <source>
        <strain evidence="4 6">P2</strain>
    </source>
</reference>
<protein>
    <recommendedName>
        <fullName evidence="8">Cell wall-active antibiotics response LiaF-like C-terminal domain-containing protein</fullName>
    </recommendedName>
</protein>
<feature type="domain" description="Cell wall-active antibiotics response LiaF-like C-terminal" evidence="2">
    <location>
        <begin position="194"/>
        <end position="252"/>
    </location>
</feature>
<organism evidence="4 6">
    <name type="scientific">Mucilaginibacter rubeus</name>
    <dbReference type="NCBI Taxonomy" id="2027860"/>
    <lineage>
        <taxon>Bacteria</taxon>
        <taxon>Pseudomonadati</taxon>
        <taxon>Bacteroidota</taxon>
        <taxon>Sphingobacteriia</taxon>
        <taxon>Sphingobacteriales</taxon>
        <taxon>Sphingobacteriaceae</taxon>
        <taxon>Mucilaginibacter</taxon>
    </lineage>
</organism>
<evidence type="ECO:0000313" key="7">
    <source>
        <dbReference type="Proteomes" id="UP000663940"/>
    </source>
</evidence>
<accession>A0AAE6MG27</accession>
<dbReference type="RefSeq" id="WP_112657805.1">
    <property type="nucleotide sequence ID" value="NZ_CP043451.1"/>
</dbReference>
<keyword evidence="1" id="KW-1133">Transmembrane helix</keyword>
<dbReference type="PANTHER" id="PTHR40763">
    <property type="entry name" value="MEMBRANE PROTEIN-RELATED"/>
    <property type="match status" value="1"/>
</dbReference>
<feature type="transmembrane region" description="Helical" evidence="1">
    <location>
        <begin position="37"/>
        <end position="59"/>
    </location>
</feature>
<evidence type="ECO:0000259" key="3">
    <source>
        <dbReference type="Pfam" id="PF22570"/>
    </source>
</evidence>
<evidence type="ECO:0008006" key="8">
    <source>
        <dbReference type="Google" id="ProtNLM"/>
    </source>
</evidence>
<dbReference type="PANTHER" id="PTHR40763:SF5">
    <property type="entry name" value="MEMBRANE PROTEIN"/>
    <property type="match status" value="1"/>
</dbReference>
<reference evidence="5 7" key="2">
    <citation type="submission" date="2021-03" db="EMBL/GenBank/DDBJ databases">
        <title>Mucilaginibacter strains isolated from gold and copper mining confer multi heavy-metal resistance.</title>
        <authorList>
            <person name="Li Y."/>
        </authorList>
    </citation>
    <scope>NUCLEOTIDE SEQUENCE [LARGE SCALE GENOMIC DNA]</scope>
    <source>
        <strain evidence="5 7">P2-4</strain>
    </source>
</reference>
<proteinExistence type="predicted"/>
<keyword evidence="7" id="KW-1185">Reference proteome</keyword>
<feature type="transmembrane region" description="Helical" evidence="1">
    <location>
        <begin position="90"/>
        <end position="105"/>
    </location>
</feature>
<evidence type="ECO:0000313" key="6">
    <source>
        <dbReference type="Proteomes" id="UP000250557"/>
    </source>
</evidence>
<dbReference type="InterPro" id="IPR054331">
    <property type="entry name" value="LiaF_TM"/>
</dbReference>
<dbReference type="Pfam" id="PF22570">
    <property type="entry name" value="LiaF-TM"/>
    <property type="match status" value="1"/>
</dbReference>
<dbReference type="Proteomes" id="UP000250557">
    <property type="component" value="Chromosome"/>
</dbReference>
<evidence type="ECO:0000313" key="5">
    <source>
        <dbReference type="EMBL" id="QTE49161.1"/>
    </source>
</evidence>